<protein>
    <recommendedName>
        <fullName evidence="1">GIY-YIG domain-containing protein</fullName>
    </recommendedName>
</protein>
<sequence length="179" mass="20759">MMNPQIVINTTIDKVENVLVYIKNCSFQQVKEYKISGKTLFDKIKIQEILKELSKMKGRYIYVIESVGDNSLIKHIYETFSSFNNSEEGNELKISKFNENTSNTIYVGTSKALKTRLNQHFGYANKTTYSLHLIRWFPKNIDLTLGIYKVSTDNKLGIELIEQTIWDMKKPQFGKRSGL</sequence>
<evidence type="ECO:0000313" key="2">
    <source>
        <dbReference type="EMBL" id="HEA23403.1"/>
    </source>
</evidence>
<accession>A0A831VT11</accession>
<dbReference type="InterPro" id="IPR035901">
    <property type="entry name" value="GIY-YIG_endonuc_sf"/>
</dbReference>
<reference evidence="2" key="1">
    <citation type="journal article" date="2020" name="mSystems">
        <title>Genome- and Community-Level Interaction Insights into Carbon Utilization and Element Cycling Functions of Hydrothermarchaeota in Hydrothermal Sediment.</title>
        <authorList>
            <person name="Zhou Z."/>
            <person name="Liu Y."/>
            <person name="Xu W."/>
            <person name="Pan J."/>
            <person name="Luo Z.H."/>
            <person name="Li M."/>
        </authorList>
    </citation>
    <scope>NUCLEOTIDE SEQUENCE [LARGE SCALE GENOMIC DNA]</scope>
    <source>
        <strain evidence="2">HyVt-345</strain>
    </source>
</reference>
<comment type="caution">
    <text evidence="2">The sequence shown here is derived from an EMBL/GenBank/DDBJ whole genome shotgun (WGS) entry which is preliminary data.</text>
</comment>
<dbReference type="EMBL" id="DRGL01000079">
    <property type="protein sequence ID" value="HEA23403.1"/>
    <property type="molecule type" value="Genomic_DNA"/>
</dbReference>
<dbReference type="AlphaFoldDB" id="A0A831VT11"/>
<organism evidence="2">
    <name type="scientific">Pricia antarctica</name>
    <dbReference type="NCBI Taxonomy" id="641691"/>
    <lineage>
        <taxon>Bacteria</taxon>
        <taxon>Pseudomonadati</taxon>
        <taxon>Bacteroidota</taxon>
        <taxon>Flavobacteriia</taxon>
        <taxon>Flavobacteriales</taxon>
        <taxon>Flavobacteriaceae</taxon>
        <taxon>Pricia</taxon>
    </lineage>
</organism>
<proteinExistence type="predicted"/>
<dbReference type="Pfam" id="PF01541">
    <property type="entry name" value="GIY-YIG"/>
    <property type="match status" value="1"/>
</dbReference>
<feature type="domain" description="GIY-YIG" evidence="1">
    <location>
        <begin position="100"/>
        <end position="157"/>
    </location>
</feature>
<evidence type="ECO:0000259" key="1">
    <source>
        <dbReference type="Pfam" id="PF01541"/>
    </source>
</evidence>
<dbReference type="SUPFAM" id="SSF82771">
    <property type="entry name" value="GIY-YIG endonuclease"/>
    <property type="match status" value="1"/>
</dbReference>
<dbReference type="Proteomes" id="UP000886191">
    <property type="component" value="Unassembled WGS sequence"/>
</dbReference>
<dbReference type="InterPro" id="IPR000305">
    <property type="entry name" value="GIY-YIG_endonuc"/>
</dbReference>
<gene>
    <name evidence="2" type="ORF">ENH87_21170</name>
</gene>
<name>A0A831VT11_9FLAO</name>